<feature type="transmembrane region" description="Helical" evidence="1">
    <location>
        <begin position="122"/>
        <end position="139"/>
    </location>
</feature>
<accession>A0ABV3CWS3</accession>
<feature type="transmembrane region" description="Helical" evidence="1">
    <location>
        <begin position="59"/>
        <end position="78"/>
    </location>
</feature>
<feature type="transmembrane region" description="Helical" evidence="1">
    <location>
        <begin position="233"/>
        <end position="256"/>
    </location>
</feature>
<evidence type="ECO:0000313" key="3">
    <source>
        <dbReference type="Proteomes" id="UP001551210"/>
    </source>
</evidence>
<name>A0ABV3CWS3_STREX</name>
<gene>
    <name evidence="2" type="ORF">AB0A76_15720</name>
</gene>
<keyword evidence="1" id="KW-1133">Transmembrane helix</keyword>
<dbReference type="InterPro" id="IPR009339">
    <property type="entry name" value="DUF998"/>
</dbReference>
<proteinExistence type="predicted"/>
<feature type="transmembrane region" description="Helical" evidence="1">
    <location>
        <begin position="172"/>
        <end position="193"/>
    </location>
</feature>
<dbReference type="Pfam" id="PF06197">
    <property type="entry name" value="DUF998"/>
    <property type="match status" value="2"/>
</dbReference>
<keyword evidence="1" id="KW-0812">Transmembrane</keyword>
<evidence type="ECO:0000256" key="1">
    <source>
        <dbReference type="SAM" id="Phobius"/>
    </source>
</evidence>
<protein>
    <submittedName>
        <fullName evidence="2">DUF998 domain-containing protein</fullName>
    </submittedName>
</protein>
<sequence>MTEKVTRASAALLALGALAYTAWVLEVVVGTGLDPVRTYVSELAAADQPLGGLFRATDLVAGVLVLTGAATWLAGRVATADRSALYGRPLASAGRVASVGRLTFAAGRVALHGRPRASADRFTIAGWTALAVFGAATAVDSRLPLSCAPTADPLCAARETAGLVPATHTAHAVSSGLAMTGALVAMVALTVAARRHGRWRPLARTGPVLVVLELVATGWTLAAVAAFEAGKGVWALGAGQRSQVLLVALWLAVLAYSLATEKDPIPATVPTPEEER</sequence>
<keyword evidence="1" id="KW-0472">Membrane</keyword>
<dbReference type="RefSeq" id="WP_359207927.1">
    <property type="nucleotide sequence ID" value="NZ_JBEZAM010000017.1"/>
</dbReference>
<evidence type="ECO:0000313" key="2">
    <source>
        <dbReference type="EMBL" id="MEU7294640.1"/>
    </source>
</evidence>
<organism evidence="2 3">
    <name type="scientific">Streptomyces exfoliatus</name>
    <name type="common">Streptomyces hydrogenans</name>
    <dbReference type="NCBI Taxonomy" id="1905"/>
    <lineage>
        <taxon>Bacteria</taxon>
        <taxon>Bacillati</taxon>
        <taxon>Actinomycetota</taxon>
        <taxon>Actinomycetes</taxon>
        <taxon>Kitasatosporales</taxon>
        <taxon>Streptomycetaceae</taxon>
        <taxon>Streptomyces</taxon>
    </lineage>
</organism>
<feature type="transmembrane region" description="Helical" evidence="1">
    <location>
        <begin position="205"/>
        <end position="227"/>
    </location>
</feature>
<keyword evidence="3" id="KW-1185">Reference proteome</keyword>
<comment type="caution">
    <text evidence="2">The sequence shown here is derived from an EMBL/GenBank/DDBJ whole genome shotgun (WGS) entry which is preliminary data.</text>
</comment>
<dbReference type="Proteomes" id="UP001551210">
    <property type="component" value="Unassembled WGS sequence"/>
</dbReference>
<dbReference type="EMBL" id="JBEZAM010000017">
    <property type="protein sequence ID" value="MEU7294640.1"/>
    <property type="molecule type" value="Genomic_DNA"/>
</dbReference>
<reference evidence="2 3" key="1">
    <citation type="submission" date="2024-06" db="EMBL/GenBank/DDBJ databases">
        <title>The Natural Products Discovery Center: Release of the First 8490 Sequenced Strains for Exploring Actinobacteria Biosynthetic Diversity.</title>
        <authorList>
            <person name="Kalkreuter E."/>
            <person name="Kautsar S.A."/>
            <person name="Yang D."/>
            <person name="Bader C.D."/>
            <person name="Teijaro C.N."/>
            <person name="Fluegel L."/>
            <person name="Davis C.M."/>
            <person name="Simpson J.R."/>
            <person name="Lauterbach L."/>
            <person name="Steele A.D."/>
            <person name="Gui C."/>
            <person name="Meng S."/>
            <person name="Li G."/>
            <person name="Viehrig K."/>
            <person name="Ye F."/>
            <person name="Su P."/>
            <person name="Kiefer A.F."/>
            <person name="Nichols A."/>
            <person name="Cepeda A.J."/>
            <person name="Yan W."/>
            <person name="Fan B."/>
            <person name="Jiang Y."/>
            <person name="Adhikari A."/>
            <person name="Zheng C.-J."/>
            <person name="Schuster L."/>
            <person name="Cowan T.M."/>
            <person name="Smanski M.J."/>
            <person name="Chevrette M.G."/>
            <person name="De Carvalho L.P.S."/>
            <person name="Shen B."/>
        </authorList>
    </citation>
    <scope>NUCLEOTIDE SEQUENCE [LARGE SCALE GENOMIC DNA]</scope>
    <source>
        <strain evidence="2 3">NPDC045705</strain>
    </source>
</reference>